<protein>
    <submittedName>
        <fullName evidence="1">Uncharacterized protein</fullName>
    </submittedName>
</protein>
<reference evidence="1 2" key="3">
    <citation type="journal article" date="2022" name="Microbiol. Spectr.">
        <title>Folding features and dynamics of 3D genome architecture in plant fungal pathogens.</title>
        <authorList>
            <person name="Xia C."/>
        </authorList>
    </citation>
    <scope>NUCLEOTIDE SEQUENCE [LARGE SCALE GENOMIC DNA]</scope>
    <source>
        <strain evidence="1 2">93-210</strain>
    </source>
</reference>
<evidence type="ECO:0000313" key="2">
    <source>
        <dbReference type="Proteomes" id="UP001060170"/>
    </source>
</evidence>
<dbReference type="EMBL" id="CM045879">
    <property type="protein sequence ID" value="KAI7938653.1"/>
    <property type="molecule type" value="Genomic_DNA"/>
</dbReference>
<proteinExistence type="predicted"/>
<organism evidence="1 2">
    <name type="scientific">Puccinia striiformis f. sp. tritici</name>
    <dbReference type="NCBI Taxonomy" id="168172"/>
    <lineage>
        <taxon>Eukaryota</taxon>
        <taxon>Fungi</taxon>
        <taxon>Dikarya</taxon>
        <taxon>Basidiomycota</taxon>
        <taxon>Pucciniomycotina</taxon>
        <taxon>Pucciniomycetes</taxon>
        <taxon>Pucciniales</taxon>
        <taxon>Pucciniaceae</taxon>
        <taxon>Puccinia</taxon>
    </lineage>
</organism>
<sequence length="244" mass="27154">MVLKIKLPLFKASHNLLLESKTLIVFDLLGHFVSVLSAPLFRCSLWFPPSNVEACSVLETETCFYPSGAHCLRPVRYSLAAFLATHYRTYRNSVLRIHSHPAHRLTVPYRACTALDYLITPLARVTLALARPFSRSVSRDPINSASRHSLLPGLINPRETQPIAIINQPPEVELLSYQVHRLDSLRSESIVSPDSLTPSQSTSARISPNLVGLTRSSQPNSASQPIPRTRTIFQVDKSHLTPST</sequence>
<evidence type="ECO:0000313" key="1">
    <source>
        <dbReference type="EMBL" id="KAI7938653.1"/>
    </source>
</evidence>
<reference evidence="2" key="1">
    <citation type="journal article" date="2018" name="BMC Genomics">
        <title>Genomic insights into host adaptation between the wheat stripe rust pathogen (Puccinia striiformis f. sp. tritici) and the barley stripe rust pathogen (Puccinia striiformis f. sp. hordei).</title>
        <authorList>
            <person name="Xia C."/>
            <person name="Wang M."/>
            <person name="Yin C."/>
            <person name="Cornejo O.E."/>
            <person name="Hulbert S.H."/>
            <person name="Chen X."/>
        </authorList>
    </citation>
    <scope>NUCLEOTIDE SEQUENCE [LARGE SCALE GENOMIC DNA]</scope>
    <source>
        <strain evidence="2">93-210</strain>
    </source>
</reference>
<accession>A0ACC0DVW1</accession>
<reference evidence="2" key="2">
    <citation type="journal article" date="2018" name="Mol. Plant Microbe Interact.">
        <title>Genome sequence resources for the wheat stripe rust pathogen (Puccinia striiformis f. sp. tritici) and the barley stripe rust pathogen (Puccinia striiformis f. sp. hordei).</title>
        <authorList>
            <person name="Xia C."/>
            <person name="Wang M."/>
            <person name="Yin C."/>
            <person name="Cornejo O.E."/>
            <person name="Hulbert S.H."/>
            <person name="Chen X."/>
        </authorList>
    </citation>
    <scope>NUCLEOTIDE SEQUENCE [LARGE SCALE GENOMIC DNA]</scope>
    <source>
        <strain evidence="2">93-210</strain>
    </source>
</reference>
<keyword evidence="2" id="KW-1185">Reference proteome</keyword>
<gene>
    <name evidence="1" type="ORF">MJO28_014232</name>
</gene>
<comment type="caution">
    <text evidence="1">The sequence shown here is derived from an EMBL/GenBank/DDBJ whole genome shotgun (WGS) entry which is preliminary data.</text>
</comment>
<name>A0ACC0DVW1_9BASI</name>
<dbReference type="Proteomes" id="UP001060170">
    <property type="component" value="Chromosome 15"/>
</dbReference>